<dbReference type="EMBL" id="QGNW01001141">
    <property type="protein sequence ID" value="RVW53766.1"/>
    <property type="molecule type" value="Genomic_DNA"/>
</dbReference>
<dbReference type="CDD" id="cd09272">
    <property type="entry name" value="RNase_HI_RT_Ty1"/>
    <property type="match status" value="1"/>
</dbReference>
<accession>A0A438F1G4</accession>
<dbReference type="InterPro" id="IPR013103">
    <property type="entry name" value="RVT_2"/>
</dbReference>
<protein>
    <submittedName>
        <fullName evidence="2">Retrovirus-related Pol polyprotein from transposon RE1</fullName>
    </submittedName>
</protein>
<proteinExistence type="predicted"/>
<evidence type="ECO:0000259" key="1">
    <source>
        <dbReference type="Pfam" id="PF07727"/>
    </source>
</evidence>
<sequence>MLLRRMRHKTRLVAKWYTQQEDVDYIDTFSPVAKLVTVKLLLALATIHGWFLVQLDVNNAFLHGFTQSTSDHSLFTKHSGESFLALLVYVDDIVIADNDYRTIEKLKTFLDNQFKLKDLGQLKYFLVEAEYRAMANVTCELIWSTALLRDFGIQSKELATLFCDNEVTLHIAANLVFHERTKHIEIDCHLVREKIQAGCLKTMHMSS</sequence>
<name>A0A438F1G4_VITVI</name>
<dbReference type="SUPFAM" id="SSF56672">
    <property type="entry name" value="DNA/RNA polymerases"/>
    <property type="match status" value="1"/>
</dbReference>
<dbReference type="Pfam" id="PF07727">
    <property type="entry name" value="RVT_2"/>
    <property type="match status" value="1"/>
</dbReference>
<dbReference type="InterPro" id="IPR043502">
    <property type="entry name" value="DNA/RNA_pol_sf"/>
</dbReference>
<feature type="domain" description="Reverse transcriptase Ty1/copia-type" evidence="1">
    <location>
        <begin position="5"/>
        <end position="64"/>
    </location>
</feature>
<gene>
    <name evidence="2" type="primary">RE1_1053</name>
    <name evidence="2" type="ORF">CK203_112884</name>
</gene>
<evidence type="ECO:0000313" key="3">
    <source>
        <dbReference type="Proteomes" id="UP000288805"/>
    </source>
</evidence>
<dbReference type="Proteomes" id="UP000288805">
    <property type="component" value="Unassembled WGS sequence"/>
</dbReference>
<organism evidence="2 3">
    <name type="scientific">Vitis vinifera</name>
    <name type="common">Grape</name>
    <dbReference type="NCBI Taxonomy" id="29760"/>
    <lineage>
        <taxon>Eukaryota</taxon>
        <taxon>Viridiplantae</taxon>
        <taxon>Streptophyta</taxon>
        <taxon>Embryophyta</taxon>
        <taxon>Tracheophyta</taxon>
        <taxon>Spermatophyta</taxon>
        <taxon>Magnoliopsida</taxon>
        <taxon>eudicotyledons</taxon>
        <taxon>Gunneridae</taxon>
        <taxon>Pentapetalae</taxon>
        <taxon>rosids</taxon>
        <taxon>Vitales</taxon>
        <taxon>Vitaceae</taxon>
        <taxon>Viteae</taxon>
        <taxon>Vitis</taxon>
    </lineage>
</organism>
<comment type="caution">
    <text evidence="2">The sequence shown here is derived from an EMBL/GenBank/DDBJ whole genome shotgun (WGS) entry which is preliminary data.</text>
</comment>
<reference evidence="2 3" key="1">
    <citation type="journal article" date="2018" name="PLoS Genet.">
        <title>Population sequencing reveals clonal diversity and ancestral inbreeding in the grapevine cultivar Chardonnay.</title>
        <authorList>
            <person name="Roach M.J."/>
            <person name="Johnson D.L."/>
            <person name="Bohlmann J."/>
            <person name="van Vuuren H.J."/>
            <person name="Jones S.J."/>
            <person name="Pretorius I.S."/>
            <person name="Schmidt S.A."/>
            <person name="Borneman A.R."/>
        </authorList>
    </citation>
    <scope>NUCLEOTIDE SEQUENCE [LARGE SCALE GENOMIC DNA]</scope>
    <source>
        <strain evidence="3">cv. Chardonnay</strain>
        <tissue evidence="2">Leaf</tissue>
    </source>
</reference>
<dbReference type="PANTHER" id="PTHR11439">
    <property type="entry name" value="GAG-POL-RELATED RETROTRANSPOSON"/>
    <property type="match status" value="1"/>
</dbReference>
<dbReference type="PANTHER" id="PTHR11439:SF470">
    <property type="entry name" value="CYSTEINE-RICH RLK (RECEPTOR-LIKE PROTEIN KINASE) 8"/>
    <property type="match status" value="1"/>
</dbReference>
<dbReference type="AlphaFoldDB" id="A0A438F1G4"/>
<evidence type="ECO:0000313" key="2">
    <source>
        <dbReference type="EMBL" id="RVW53766.1"/>
    </source>
</evidence>